<dbReference type="Proteomes" id="UP000054532">
    <property type="component" value="Unassembled WGS sequence"/>
</dbReference>
<dbReference type="EMBL" id="KI678693">
    <property type="protein sequence ID" value="ETL97597.1"/>
    <property type="molecule type" value="Genomic_DNA"/>
</dbReference>
<dbReference type="Proteomes" id="UP000054423">
    <property type="component" value="Unassembled WGS sequence"/>
</dbReference>
<protein>
    <submittedName>
        <fullName evidence="4">Uncharacterized protein</fullName>
    </submittedName>
</protein>
<accession>W2NQ77</accession>
<evidence type="ECO:0000313" key="3">
    <source>
        <dbReference type="EMBL" id="ETL97597.1"/>
    </source>
</evidence>
<evidence type="ECO:0000313" key="4">
    <source>
        <dbReference type="EMBL" id="ETM50756.1"/>
    </source>
</evidence>
<organism evidence="4">
    <name type="scientific">Phytophthora nicotianae</name>
    <name type="common">Potato buckeye rot agent</name>
    <name type="synonym">Phytophthora parasitica</name>
    <dbReference type="NCBI Taxonomy" id="4792"/>
    <lineage>
        <taxon>Eukaryota</taxon>
        <taxon>Sar</taxon>
        <taxon>Stramenopiles</taxon>
        <taxon>Oomycota</taxon>
        <taxon>Peronosporomycetes</taxon>
        <taxon>Peronosporales</taxon>
        <taxon>Peronosporaceae</taxon>
        <taxon>Phytophthora</taxon>
    </lineage>
</organism>
<reference evidence="2 5" key="3">
    <citation type="submission" date="2013-11" db="EMBL/GenBank/DDBJ databases">
        <title>The Genome Sequence of Phytophthora parasitica CJ05E6.</title>
        <authorList>
            <consortium name="The Broad Institute Genomics Platform"/>
            <person name="Russ C."/>
            <person name="Tyler B."/>
            <person name="Panabieres F."/>
            <person name="Shan W."/>
            <person name="Tripathy S."/>
            <person name="Grunwald N."/>
            <person name="Machado M."/>
            <person name="Johnson C.S."/>
            <person name="Arredondo F."/>
            <person name="Hong C."/>
            <person name="Coffey M."/>
            <person name="Young S.K."/>
            <person name="Zeng Q."/>
            <person name="Gargeya S."/>
            <person name="Fitzgerald M."/>
            <person name="Abouelleil A."/>
            <person name="Alvarado L."/>
            <person name="Chapman S.B."/>
            <person name="Gainer-Dewar J."/>
            <person name="Goldberg J."/>
            <person name="Griggs A."/>
            <person name="Gujja S."/>
            <person name="Hansen M."/>
            <person name="Howarth C."/>
            <person name="Imamovic A."/>
            <person name="Ireland A."/>
            <person name="Larimer J."/>
            <person name="McCowan C."/>
            <person name="Murphy C."/>
            <person name="Pearson M."/>
            <person name="Poon T.W."/>
            <person name="Priest M."/>
            <person name="Roberts A."/>
            <person name="Saif S."/>
            <person name="Shea T."/>
            <person name="Sykes S."/>
            <person name="Wortman J."/>
            <person name="Nusbaum C."/>
            <person name="Birren B."/>
        </authorList>
    </citation>
    <scope>NUCLEOTIDE SEQUENCE [LARGE SCALE GENOMIC DNA]</scope>
    <source>
        <strain evidence="2 5">CJ05E6</strain>
    </source>
</reference>
<proteinExistence type="predicted"/>
<dbReference type="EMBL" id="KI671960">
    <property type="protein sequence ID" value="ETL44425.1"/>
    <property type="molecule type" value="Genomic_DNA"/>
</dbReference>
<evidence type="ECO:0000313" key="5">
    <source>
        <dbReference type="Proteomes" id="UP000053864"/>
    </source>
</evidence>
<gene>
    <name evidence="4" type="ORF">L914_05276</name>
    <name evidence="1" type="ORF">L915_05321</name>
    <name evidence="2" type="ORF">L916_05277</name>
    <name evidence="3" type="ORF">L917_05159</name>
</gene>
<dbReference type="EMBL" id="KI691936">
    <property type="protein sequence ID" value="ETM50756.1"/>
    <property type="molecule type" value="Genomic_DNA"/>
</dbReference>
<dbReference type="Proteomes" id="UP000053864">
    <property type="component" value="Unassembled WGS sequence"/>
</dbReference>
<evidence type="ECO:0000313" key="2">
    <source>
        <dbReference type="EMBL" id="ETL44425.1"/>
    </source>
</evidence>
<sequence length="116" mass="13032">MMTMSLENHLCSHEVMTTTSLVRTPFVPAKTVSMNPSQLGRVVTNMNERSNTTKKHDANKIIDSLDLVDTIPAKTPVSLGKYPESQMAMTTASLERKTLKLFHSMTTLLWKDRPPE</sequence>
<dbReference type="EMBL" id="KI685400">
    <property type="protein sequence ID" value="ETK91024.1"/>
    <property type="molecule type" value="Genomic_DNA"/>
</dbReference>
<name>W2NQ77_PHYNI</name>
<reference evidence="1" key="2">
    <citation type="submission" date="2013-11" db="EMBL/GenBank/DDBJ databases">
        <title>The Genome Sequence of Phytophthora parasitica CJ02B3.</title>
        <authorList>
            <consortium name="The Broad Institute Genomics Platform"/>
            <person name="Russ C."/>
            <person name="Tyler B."/>
            <person name="Panabieres F."/>
            <person name="Shan W."/>
            <person name="Tripathy S."/>
            <person name="Grunwald N."/>
            <person name="Machado M."/>
            <person name="Johnson C.S."/>
            <person name="Arredondo F."/>
            <person name="Hong C."/>
            <person name="Coffey M."/>
            <person name="Young S.K."/>
            <person name="Zeng Q."/>
            <person name="Gargeya S."/>
            <person name="Fitzgerald M."/>
            <person name="Abouelleil A."/>
            <person name="Alvarado L."/>
            <person name="Chapman S.B."/>
            <person name="Gainer-Dewar J."/>
            <person name="Goldberg J."/>
            <person name="Griggs A."/>
            <person name="Gujja S."/>
            <person name="Hansen M."/>
            <person name="Howarth C."/>
            <person name="Imamovic A."/>
            <person name="Ireland A."/>
            <person name="Larimer J."/>
            <person name="McCowan C."/>
            <person name="Murphy C."/>
            <person name="Pearson M."/>
            <person name="Poon T.W."/>
            <person name="Priest M."/>
            <person name="Roberts A."/>
            <person name="Saif S."/>
            <person name="Shea T."/>
            <person name="Sykes S."/>
            <person name="Wortman J."/>
            <person name="Nusbaum C."/>
            <person name="Birren B."/>
        </authorList>
    </citation>
    <scope>NUCLEOTIDE SEQUENCE [LARGE SCALE GENOMIC DNA]</scope>
    <source>
        <strain evidence="1">CJ02B3</strain>
    </source>
</reference>
<reference evidence="3" key="1">
    <citation type="submission" date="2013-11" db="EMBL/GenBank/DDBJ databases">
        <title>The Genome Sequence of Phytophthora parasitica CHvinca01.</title>
        <authorList>
            <consortium name="The Broad Institute Genomics Platform"/>
            <person name="Russ C."/>
            <person name="Tyler B."/>
            <person name="Panabieres F."/>
            <person name="Shan W."/>
            <person name="Tripathy S."/>
            <person name="Grunwald N."/>
            <person name="Machado M."/>
            <person name="Johnson C.S."/>
            <person name="Arredondo F."/>
            <person name="Hong C."/>
            <person name="Coffey M."/>
            <person name="Young S.K."/>
            <person name="Zeng Q."/>
            <person name="Gargeya S."/>
            <person name="Fitzgerald M."/>
            <person name="Abouelleil A."/>
            <person name="Alvarado L."/>
            <person name="Chapman S.B."/>
            <person name="Gainer-Dewar J."/>
            <person name="Goldberg J."/>
            <person name="Griggs A."/>
            <person name="Gujja S."/>
            <person name="Hansen M."/>
            <person name="Howarth C."/>
            <person name="Imamovic A."/>
            <person name="Ireland A."/>
            <person name="Larimer J."/>
            <person name="McCowan C."/>
            <person name="Murphy C."/>
            <person name="Pearson M."/>
            <person name="Poon T.W."/>
            <person name="Priest M."/>
            <person name="Roberts A."/>
            <person name="Saif S."/>
            <person name="Shea T."/>
            <person name="Sykes S."/>
            <person name="Wortman J."/>
            <person name="Nusbaum C."/>
            <person name="Birren B."/>
        </authorList>
    </citation>
    <scope>NUCLEOTIDE SEQUENCE [LARGE SCALE GENOMIC DNA]</scope>
    <source>
        <strain evidence="3">CHvinca01</strain>
    </source>
</reference>
<dbReference type="AlphaFoldDB" id="W2NQ77"/>
<reference evidence="4" key="4">
    <citation type="submission" date="2013-11" db="EMBL/GenBank/DDBJ databases">
        <title>The Genome Sequence of Phytophthora parasitica IAC_01/95.</title>
        <authorList>
            <consortium name="The Broad Institute Genomics Platform"/>
            <person name="Russ C."/>
            <person name="Tyler B."/>
            <person name="Panabieres F."/>
            <person name="Shan W."/>
            <person name="Tripathy S."/>
            <person name="Grunwald N."/>
            <person name="Machado M."/>
            <person name="Johnson C.S."/>
            <person name="Arredondo F."/>
            <person name="Hong C."/>
            <person name="Coffey M."/>
            <person name="Young S.K."/>
            <person name="Zeng Q."/>
            <person name="Gargeya S."/>
            <person name="Fitzgerald M."/>
            <person name="Abouelleil A."/>
            <person name="Alvarado L."/>
            <person name="Chapman S.B."/>
            <person name="Gainer-Dewar J."/>
            <person name="Goldberg J."/>
            <person name="Griggs A."/>
            <person name="Gujja S."/>
            <person name="Hansen M."/>
            <person name="Howarth C."/>
            <person name="Imamovic A."/>
            <person name="Ireland A."/>
            <person name="Larimer J."/>
            <person name="McCowan C."/>
            <person name="Murphy C."/>
            <person name="Pearson M."/>
            <person name="Poon T.W."/>
            <person name="Priest M."/>
            <person name="Roberts A."/>
            <person name="Saif S."/>
            <person name="Shea T."/>
            <person name="Sykes S."/>
            <person name="Wortman J."/>
            <person name="Nusbaum C."/>
            <person name="Birren B."/>
        </authorList>
    </citation>
    <scope>NUCLEOTIDE SEQUENCE [LARGE SCALE GENOMIC DNA]</scope>
    <source>
        <strain evidence="4">IAC_01/95</strain>
    </source>
</reference>
<dbReference type="Proteomes" id="UP000053236">
    <property type="component" value="Unassembled WGS sequence"/>
</dbReference>
<evidence type="ECO:0000313" key="1">
    <source>
        <dbReference type="EMBL" id="ETK91024.1"/>
    </source>
</evidence>